<dbReference type="Pfam" id="PF02260">
    <property type="entry name" value="FATC"/>
    <property type="match status" value="1"/>
</dbReference>
<feature type="compositionally biased region" description="Basic and acidic residues" evidence="1">
    <location>
        <begin position="611"/>
        <end position="627"/>
    </location>
</feature>
<dbReference type="PROSITE" id="PS51190">
    <property type="entry name" value="FATC"/>
    <property type="match status" value="1"/>
</dbReference>
<dbReference type="EMBL" id="HBEV01002284">
    <property type="protein sequence ID" value="CAD8578603.1"/>
    <property type="molecule type" value="Transcribed_RNA"/>
</dbReference>
<gene>
    <name evidence="3" type="ORF">MSP1404_LOCUS1774</name>
</gene>
<dbReference type="SMART" id="SM01343">
    <property type="entry name" value="FATC"/>
    <property type="match status" value="1"/>
</dbReference>
<feature type="compositionally biased region" description="Basic residues" evidence="1">
    <location>
        <begin position="934"/>
        <end position="947"/>
    </location>
</feature>
<sequence length="1036" mass="111202">MARCSRCAAAVASAAIADASAALRIASAAAACARAASPSAWTTRGSRASSGITANASKSSPASGGEDGDGAGDGGEVRDWTSFSARTAGAASGSPSRASTPSYDSSARTRKSSASSVSSPSTPNDDDDDDDASGGSLEERIAAMPRRERSAVLAAAVCEALNSDEWPVLTILEWPAFIDSVMDAATLPHGVMKHVLPVVVDPRAFDPMRSMRIVEAVRAAQALEQRAFDPMDGIPPEELEPRRRECWQLAGELRALVESLAEDAPVLSEALLTHVCRDTLLFPGGEAEFEHPGAKLASWTSRAHPMYSVKALSKLVTRVLAAYAANVSGDLREENIVNGEHDIGGKQESVVATVLKEAEEAADVIDTWIVQESLKMIVADVTNDLVEEDEDATATAMLDAALKAMCVIRRSGAEADLARCELAHISSNEAISRAEWLLESRLERGSVGRWGVEADPARSRRWRSKHLDDVATAGAELAAADIAVRDWSRRSTATERSVVEFFQIGGCADADRMATFARSLEDRARALRESDQRAATCRQLCEGVESFERCREPEREAAAESDLLPEGFLDFSFDAALDEDDETVETVVERGDEPLKLAASGIARNPFKRRGEIENRESVPEERERMPAARSKKSNRDVAGGWEKTYELAIEEVILACEEVLETASASAGPEAEAAAVARAEAAAKAERARELARLADEKSRAVVDDVGVAAFVEPRSRTRELIGKLREAVIGYRLYRGGAGDEEFKMLRFVVETGHHLEGLNAVFAKAPADLAEACDVENAEHFAGAAADLLREFKDRLAEMDALVRKARRVADEALYGAKPSADGKLVEHSPQFIDAVRWLALDSHAEFTHAEALRDTATALRDNLTRAQELARNVSIAIKEHTGLGLVATETRDADAAEKPTRGIEQPVDSSDDDDDDVSASTTTTSAAASARRRGSAPRRWRGGRHPTAVRLISVVAAKLVGRPKLVEALRRNALASVPPKVPSPPGGEDLTLAAAAAVETPLTAKEDVDRLVAEATDARRLASMYEGWCPWL</sequence>
<feature type="domain" description="FATC" evidence="2">
    <location>
        <begin position="1004"/>
        <end position="1036"/>
    </location>
</feature>
<accession>A0A7S0KDZ4</accession>
<feature type="compositionally biased region" description="Polar residues" evidence="1">
    <location>
        <begin position="41"/>
        <end position="62"/>
    </location>
</feature>
<feature type="compositionally biased region" description="Basic and acidic residues" evidence="1">
    <location>
        <begin position="893"/>
        <end position="905"/>
    </location>
</feature>
<feature type="region of interest" description="Disordered" evidence="1">
    <location>
        <begin position="611"/>
        <end position="636"/>
    </location>
</feature>
<dbReference type="InterPro" id="IPR003152">
    <property type="entry name" value="FATC_dom"/>
</dbReference>
<feature type="region of interest" description="Disordered" evidence="1">
    <location>
        <begin position="36"/>
        <end position="135"/>
    </location>
</feature>
<feature type="region of interest" description="Disordered" evidence="1">
    <location>
        <begin position="892"/>
        <end position="947"/>
    </location>
</feature>
<evidence type="ECO:0000256" key="1">
    <source>
        <dbReference type="SAM" id="MobiDB-lite"/>
    </source>
</evidence>
<reference evidence="3" key="1">
    <citation type="submission" date="2021-01" db="EMBL/GenBank/DDBJ databases">
        <authorList>
            <person name="Corre E."/>
            <person name="Pelletier E."/>
            <person name="Niang G."/>
            <person name="Scheremetjew M."/>
            <person name="Finn R."/>
            <person name="Kale V."/>
            <person name="Holt S."/>
            <person name="Cochrane G."/>
            <person name="Meng A."/>
            <person name="Brown T."/>
            <person name="Cohen L."/>
        </authorList>
    </citation>
    <scope>NUCLEOTIDE SEQUENCE</scope>
    <source>
        <strain evidence="3">CCMP494</strain>
    </source>
</reference>
<evidence type="ECO:0000259" key="2">
    <source>
        <dbReference type="PROSITE" id="PS51190"/>
    </source>
</evidence>
<organism evidence="3">
    <name type="scientific">Micromonas pusilla</name>
    <name type="common">Picoplanktonic green alga</name>
    <name type="synonym">Chromulina pusilla</name>
    <dbReference type="NCBI Taxonomy" id="38833"/>
    <lineage>
        <taxon>Eukaryota</taxon>
        <taxon>Viridiplantae</taxon>
        <taxon>Chlorophyta</taxon>
        <taxon>Mamiellophyceae</taxon>
        <taxon>Mamiellales</taxon>
        <taxon>Mamiellaceae</taxon>
        <taxon>Micromonas</taxon>
    </lineage>
</organism>
<proteinExistence type="predicted"/>
<feature type="compositionally biased region" description="Low complexity" evidence="1">
    <location>
        <begin position="922"/>
        <end position="933"/>
    </location>
</feature>
<evidence type="ECO:0000313" key="3">
    <source>
        <dbReference type="EMBL" id="CAD8578603.1"/>
    </source>
</evidence>
<protein>
    <recommendedName>
        <fullName evidence="2">FATC domain-containing protein</fullName>
    </recommendedName>
</protein>
<feature type="compositionally biased region" description="Low complexity" evidence="1">
    <location>
        <begin position="84"/>
        <end position="123"/>
    </location>
</feature>
<name>A0A7S0KDZ4_MICPS</name>
<dbReference type="AlphaFoldDB" id="A0A7S0KDZ4"/>